<reference evidence="4 5" key="1">
    <citation type="submission" date="2020-08" db="EMBL/GenBank/DDBJ databases">
        <title>Genomic Encyclopedia of Type Strains, Phase III (KMG-III): the genomes of soil and plant-associated and newly described type strains.</title>
        <authorList>
            <person name="Whitman W."/>
        </authorList>
    </citation>
    <scope>NUCLEOTIDE SEQUENCE [LARGE SCALE GENOMIC DNA]</scope>
    <source>
        <strain evidence="4 5">CECT 7744</strain>
    </source>
</reference>
<protein>
    <recommendedName>
        <fullName evidence="3">Retropepsin-like aspartic endopeptidase domain-containing protein</fullName>
    </recommendedName>
</protein>
<proteinExistence type="predicted"/>
<evidence type="ECO:0000313" key="5">
    <source>
        <dbReference type="Proteomes" id="UP000518892"/>
    </source>
</evidence>
<feature type="chain" id="PRO_5030841737" description="Retropepsin-like aspartic endopeptidase domain-containing protein" evidence="2">
    <location>
        <begin position="25"/>
        <end position="189"/>
    </location>
</feature>
<dbReference type="PANTHER" id="PTHR38037:SF2">
    <property type="entry name" value="ATP-DEPENDENT ZINC PROTEASE DOMAIN-CONTAINING PROTEIN-RELATED"/>
    <property type="match status" value="1"/>
</dbReference>
<gene>
    <name evidence="4" type="ORF">FHR97_003717</name>
</gene>
<keyword evidence="5" id="KW-1185">Reference proteome</keyword>
<dbReference type="InterPro" id="IPR021109">
    <property type="entry name" value="Peptidase_aspartic_dom_sf"/>
</dbReference>
<sequence length="189" mass="21385">MRTALRHALIPLLGACLLSGTAAADDDEPEVYGWVEKTTIEPWGVELKAKLDSGALTSSMQAEDIEEFERDGEDWVRFEIEVEDEATGEVVSQQFEREVYRRLLLTGAGGQDRRPAVLLTICMGDTRYQEQFSLEDRDDMNYPVLLGRRAIQDLGELDVTRTFTHSPECDEDSPLQEHADKEYDEDIGI</sequence>
<evidence type="ECO:0000256" key="1">
    <source>
        <dbReference type="SAM" id="MobiDB-lite"/>
    </source>
</evidence>
<feature type="region of interest" description="Disordered" evidence="1">
    <location>
        <begin position="165"/>
        <end position="189"/>
    </location>
</feature>
<dbReference type="SUPFAM" id="SSF50630">
    <property type="entry name" value="Acid proteases"/>
    <property type="match status" value="1"/>
</dbReference>
<feature type="domain" description="Retropepsin-like aspartic endopeptidase" evidence="3">
    <location>
        <begin position="31"/>
        <end position="166"/>
    </location>
</feature>
<evidence type="ECO:0000256" key="2">
    <source>
        <dbReference type="SAM" id="SignalP"/>
    </source>
</evidence>
<dbReference type="Gene3D" id="2.40.70.10">
    <property type="entry name" value="Acid Proteases"/>
    <property type="match status" value="1"/>
</dbReference>
<keyword evidence="2" id="KW-0732">Signal</keyword>
<evidence type="ECO:0000259" key="3">
    <source>
        <dbReference type="Pfam" id="PF05618"/>
    </source>
</evidence>
<organism evidence="4 5">
    <name type="scientific">Halomonas stenophila</name>
    <dbReference type="NCBI Taxonomy" id="795312"/>
    <lineage>
        <taxon>Bacteria</taxon>
        <taxon>Pseudomonadati</taxon>
        <taxon>Pseudomonadota</taxon>
        <taxon>Gammaproteobacteria</taxon>
        <taxon>Oceanospirillales</taxon>
        <taxon>Halomonadaceae</taxon>
        <taxon>Halomonas</taxon>
    </lineage>
</organism>
<evidence type="ECO:0000313" key="4">
    <source>
        <dbReference type="EMBL" id="MBB3232839.1"/>
    </source>
</evidence>
<dbReference type="Pfam" id="PF05618">
    <property type="entry name" value="Zn_protease"/>
    <property type="match status" value="1"/>
</dbReference>
<dbReference type="AlphaFoldDB" id="A0A7W5HMP6"/>
<dbReference type="Proteomes" id="UP000518892">
    <property type="component" value="Unassembled WGS sequence"/>
</dbReference>
<accession>A0A7W5HMP6</accession>
<dbReference type="EMBL" id="JACHXR010000016">
    <property type="protein sequence ID" value="MBB3232839.1"/>
    <property type="molecule type" value="Genomic_DNA"/>
</dbReference>
<feature type="signal peptide" evidence="2">
    <location>
        <begin position="1"/>
        <end position="24"/>
    </location>
</feature>
<dbReference type="RefSeq" id="WP_183385266.1">
    <property type="nucleotide sequence ID" value="NZ_JACHXR010000016.1"/>
</dbReference>
<name>A0A7W5HMP6_9GAMM</name>
<dbReference type="PANTHER" id="PTHR38037">
    <property type="entry name" value="ZN_PROTEASE DOMAIN-CONTAINING PROTEIN"/>
    <property type="match status" value="1"/>
</dbReference>
<comment type="caution">
    <text evidence="4">The sequence shown here is derived from an EMBL/GenBank/DDBJ whole genome shotgun (WGS) entry which is preliminary data.</text>
</comment>
<dbReference type="InterPro" id="IPR008503">
    <property type="entry name" value="Asp_endopeptidase"/>
</dbReference>